<dbReference type="Pfam" id="PF14305">
    <property type="entry name" value="ATPgrasp_TupA"/>
    <property type="match status" value="1"/>
</dbReference>
<evidence type="ECO:0000313" key="1">
    <source>
        <dbReference type="EMBL" id="MBD7978246.1"/>
    </source>
</evidence>
<dbReference type="EMBL" id="JACSQG010000007">
    <property type="protein sequence ID" value="MBD7978246.1"/>
    <property type="molecule type" value="Genomic_DNA"/>
</dbReference>
<reference evidence="1 2" key="1">
    <citation type="submission" date="2020-08" db="EMBL/GenBank/DDBJ databases">
        <title>A Genomic Blueprint of the Chicken Gut Microbiome.</title>
        <authorList>
            <person name="Gilroy R."/>
            <person name="Ravi A."/>
            <person name="Getino M."/>
            <person name="Pursley I."/>
            <person name="Horton D.L."/>
            <person name="Alikhan N.-F."/>
            <person name="Baker D."/>
            <person name="Gharbi K."/>
            <person name="Hall N."/>
            <person name="Watson M."/>
            <person name="Adriaenssens E.M."/>
            <person name="Foster-Nyarko E."/>
            <person name="Jarju S."/>
            <person name="Secka A."/>
            <person name="Antonio M."/>
            <person name="Oren A."/>
            <person name="Chaudhuri R."/>
            <person name="La Ragione R.M."/>
            <person name="Hildebrand F."/>
            <person name="Pallen M.J."/>
        </authorList>
    </citation>
    <scope>NUCLEOTIDE SEQUENCE [LARGE SCALE GENOMIC DNA]</scope>
    <source>
        <strain evidence="1 2">Sa2CUA2</strain>
    </source>
</reference>
<dbReference type="SUPFAM" id="SSF56059">
    <property type="entry name" value="Glutathione synthetase ATP-binding domain-like"/>
    <property type="match status" value="1"/>
</dbReference>
<proteinExistence type="predicted"/>
<protein>
    <recommendedName>
        <fullName evidence="3">Glycosyltransferase</fullName>
    </recommendedName>
</protein>
<organism evidence="1 2">
    <name type="scientific">Serpens gallinarum</name>
    <dbReference type="NCBI Taxonomy" id="2763075"/>
    <lineage>
        <taxon>Bacteria</taxon>
        <taxon>Pseudomonadati</taxon>
        <taxon>Pseudomonadota</taxon>
        <taxon>Gammaproteobacteria</taxon>
        <taxon>Pseudomonadales</taxon>
        <taxon>Pseudomonadaceae</taxon>
        <taxon>Pseudomonas</taxon>
    </lineage>
</organism>
<comment type="caution">
    <text evidence="1">The sequence shown here is derived from an EMBL/GenBank/DDBJ whole genome shotgun (WGS) entry which is preliminary data.</text>
</comment>
<keyword evidence="2" id="KW-1185">Reference proteome</keyword>
<sequence>MSMLRLGERLSTLIARSPDFIFYQARYWQNYGRFCNFHKPLFFSEKIFHRMRYPHPVFSRLADKAEVRRYLAATVGEQYLVPIYSICEDVTPETFDRLPATFVMKANHSAGQVKIITCKEEENPKALARLARSWLESDFSSRYREKHYKFIKPKILFEKALLSDGRPPDDYKFNVFNPGDSNDPYIFIQHIHERLLSPTQEIYLEDWSLAPFRRRGKNSSAEPTPKPPLLGEMLRIAKELAASFGYLRVDFYLHQGQLYIGELTLTPAAGFYTFDPAEWDELLGRKFGWPEPIALSDGLVTECSRKRQNDGLPIERSL</sequence>
<dbReference type="Proteomes" id="UP000611945">
    <property type="component" value="Unassembled WGS sequence"/>
</dbReference>
<name>A0ABR8TR43_9PSED</name>
<dbReference type="InterPro" id="IPR029465">
    <property type="entry name" value="ATPgrasp_TupA"/>
</dbReference>
<evidence type="ECO:0008006" key="3">
    <source>
        <dbReference type="Google" id="ProtNLM"/>
    </source>
</evidence>
<gene>
    <name evidence="1" type="ORF">H9642_13755</name>
</gene>
<dbReference type="RefSeq" id="WP_251837017.1">
    <property type="nucleotide sequence ID" value="NZ_JACSQG010000007.1"/>
</dbReference>
<accession>A0ABR8TR43</accession>
<evidence type="ECO:0000313" key="2">
    <source>
        <dbReference type="Proteomes" id="UP000611945"/>
    </source>
</evidence>